<protein>
    <recommendedName>
        <fullName evidence="4 5">Large ribosomal subunit protein uL4</fullName>
    </recommendedName>
</protein>
<evidence type="ECO:0000256" key="5">
    <source>
        <dbReference type="HAMAP-Rule" id="MF_01328"/>
    </source>
</evidence>
<organism evidence="7 8">
    <name type="scientific">Candidatus Sneabacter namystus</name>
    <dbReference type="NCBI Taxonomy" id="2601646"/>
    <lineage>
        <taxon>Bacteria</taxon>
        <taxon>Pseudomonadati</taxon>
        <taxon>Pseudomonadota</taxon>
        <taxon>Alphaproteobacteria</taxon>
        <taxon>Rickettsiales</taxon>
        <taxon>Rickettsiaceae</taxon>
        <taxon>Rickettsieae</taxon>
        <taxon>Candidatus Sneabacter</taxon>
    </lineage>
</organism>
<name>A0A5C0UI39_9RICK</name>
<comment type="similarity">
    <text evidence="1 5">Belongs to the universal ribosomal protein uL4 family.</text>
</comment>
<dbReference type="PANTHER" id="PTHR10746">
    <property type="entry name" value="50S RIBOSOMAL PROTEIN L4"/>
    <property type="match status" value="1"/>
</dbReference>
<dbReference type="GO" id="GO:0019843">
    <property type="term" value="F:rRNA binding"/>
    <property type="evidence" value="ECO:0007669"/>
    <property type="project" value="UniProtKB-UniRule"/>
</dbReference>
<evidence type="ECO:0000313" key="7">
    <source>
        <dbReference type="EMBL" id="QEK39768.1"/>
    </source>
</evidence>
<sequence>MAESNFLNFLTAEVQGKINLSDKIFSSKPSWANIKRYIDWQMSNSRQGTRKSKTVSEVSGTGRKSHAQKGSGRARQGGKREVHMRGGATVHGPVVRSHATKLPKKLRNIGLISTISAKFKKGTMVFVDHLKMESISSKQCHKILKQLSSLRSTLLITDSVDTNLHLSCRNIKNCKLLPTVGINVLDLVKYESVVVSTEAVKSLEARLA</sequence>
<dbReference type="InterPro" id="IPR002136">
    <property type="entry name" value="Ribosomal_uL4"/>
</dbReference>
<feature type="region of interest" description="Disordered" evidence="6">
    <location>
        <begin position="45"/>
        <end position="82"/>
    </location>
</feature>
<keyword evidence="5" id="KW-0699">rRNA-binding</keyword>
<evidence type="ECO:0000313" key="8">
    <source>
        <dbReference type="Proteomes" id="UP000323844"/>
    </source>
</evidence>
<dbReference type="GO" id="GO:0006412">
    <property type="term" value="P:translation"/>
    <property type="evidence" value="ECO:0007669"/>
    <property type="project" value="UniProtKB-UniRule"/>
</dbReference>
<evidence type="ECO:0000256" key="6">
    <source>
        <dbReference type="SAM" id="MobiDB-lite"/>
    </source>
</evidence>
<keyword evidence="5" id="KW-0694">RNA-binding</keyword>
<evidence type="ECO:0000256" key="2">
    <source>
        <dbReference type="ARBA" id="ARBA00022980"/>
    </source>
</evidence>
<comment type="function">
    <text evidence="5">One of the primary rRNA binding proteins, this protein initially binds near the 5'-end of the 23S rRNA. It is important during the early stages of 50S assembly. It makes multiple contacts with different domains of the 23S rRNA in the assembled 50S subunit and ribosome.</text>
</comment>
<dbReference type="PANTHER" id="PTHR10746:SF6">
    <property type="entry name" value="LARGE RIBOSOMAL SUBUNIT PROTEIN UL4M"/>
    <property type="match status" value="1"/>
</dbReference>
<comment type="function">
    <text evidence="5">Forms part of the polypeptide exit tunnel.</text>
</comment>
<dbReference type="KEGG" id="snay:FZC37_02425"/>
<dbReference type="InterPro" id="IPR023574">
    <property type="entry name" value="Ribosomal_uL4_dom_sf"/>
</dbReference>
<keyword evidence="2 5" id="KW-0689">Ribosomal protein</keyword>
<dbReference type="InterPro" id="IPR013005">
    <property type="entry name" value="Ribosomal_uL4-like"/>
</dbReference>
<dbReference type="EMBL" id="CP043312">
    <property type="protein sequence ID" value="QEK39768.1"/>
    <property type="molecule type" value="Genomic_DNA"/>
</dbReference>
<dbReference type="GO" id="GO:1990904">
    <property type="term" value="C:ribonucleoprotein complex"/>
    <property type="evidence" value="ECO:0007669"/>
    <property type="project" value="UniProtKB-KW"/>
</dbReference>
<dbReference type="RefSeq" id="WP_148952129.1">
    <property type="nucleotide sequence ID" value="NZ_CP043312.1"/>
</dbReference>
<dbReference type="HAMAP" id="MF_01328_B">
    <property type="entry name" value="Ribosomal_uL4_B"/>
    <property type="match status" value="1"/>
</dbReference>
<dbReference type="Proteomes" id="UP000323844">
    <property type="component" value="Chromosome"/>
</dbReference>
<dbReference type="NCBIfam" id="TIGR03953">
    <property type="entry name" value="rplD_bact"/>
    <property type="match status" value="1"/>
</dbReference>
<keyword evidence="8" id="KW-1185">Reference proteome</keyword>
<dbReference type="SUPFAM" id="SSF52166">
    <property type="entry name" value="Ribosomal protein L4"/>
    <property type="match status" value="1"/>
</dbReference>
<dbReference type="Gene3D" id="3.40.1370.10">
    <property type="match status" value="1"/>
</dbReference>
<evidence type="ECO:0000256" key="1">
    <source>
        <dbReference type="ARBA" id="ARBA00010528"/>
    </source>
</evidence>
<evidence type="ECO:0000256" key="3">
    <source>
        <dbReference type="ARBA" id="ARBA00023274"/>
    </source>
</evidence>
<dbReference type="GO" id="GO:0003735">
    <property type="term" value="F:structural constituent of ribosome"/>
    <property type="evidence" value="ECO:0007669"/>
    <property type="project" value="InterPro"/>
</dbReference>
<comment type="subunit">
    <text evidence="5">Part of the 50S ribosomal subunit.</text>
</comment>
<accession>A0A5C0UI39</accession>
<dbReference type="OrthoDB" id="9803201at2"/>
<dbReference type="GO" id="GO:0005840">
    <property type="term" value="C:ribosome"/>
    <property type="evidence" value="ECO:0007669"/>
    <property type="project" value="UniProtKB-KW"/>
</dbReference>
<reference evidence="7 8" key="1">
    <citation type="submission" date="2019-08" db="EMBL/GenBank/DDBJ databases">
        <title>Highly reduced genomes of protist endosymbionts show evolutionary convergence.</title>
        <authorList>
            <person name="George E."/>
            <person name="Husnik F."/>
            <person name="Tashyreva D."/>
            <person name="Prokopchuk G."/>
            <person name="Horak A."/>
            <person name="Kwong W.K."/>
            <person name="Lukes J."/>
            <person name="Keeling P.J."/>
        </authorList>
    </citation>
    <scope>NUCLEOTIDE SEQUENCE [LARGE SCALE GENOMIC DNA]</scope>
    <source>
        <strain evidence="7">1621</strain>
    </source>
</reference>
<keyword evidence="3 5" id="KW-0687">Ribonucleoprotein</keyword>
<gene>
    <name evidence="5 7" type="primary">rplD</name>
    <name evidence="7" type="ORF">FZC37_02425</name>
</gene>
<dbReference type="AlphaFoldDB" id="A0A5C0UI39"/>
<evidence type="ECO:0000256" key="4">
    <source>
        <dbReference type="ARBA" id="ARBA00035244"/>
    </source>
</evidence>
<proteinExistence type="inferred from homology"/>
<dbReference type="Pfam" id="PF00573">
    <property type="entry name" value="Ribosomal_L4"/>
    <property type="match status" value="1"/>
</dbReference>